<protein>
    <recommendedName>
        <fullName evidence="7">L-Fucosyltransferase</fullName>
        <ecNumber evidence="7">2.4.1.-</ecNumber>
    </recommendedName>
</protein>
<comment type="similarity">
    <text evidence="7">Belongs to the glycosyltransferase 11 family.</text>
</comment>
<keyword evidence="5 7" id="KW-0735">Signal-anchor</keyword>
<comment type="caution">
    <text evidence="8">The sequence shown here is derived from an EMBL/GenBank/DDBJ whole genome shotgun (WGS) entry which is preliminary data.</text>
</comment>
<dbReference type="CDD" id="cd11301">
    <property type="entry name" value="Fut1_Fut2_like"/>
    <property type="match status" value="1"/>
</dbReference>
<keyword evidence="9" id="KW-1185">Reference proteome</keyword>
<name>A0AAV7PWX7_PLEWA</name>
<dbReference type="Pfam" id="PF01531">
    <property type="entry name" value="Glyco_transf_11"/>
    <property type="match status" value="1"/>
</dbReference>
<dbReference type="PANTHER" id="PTHR11927">
    <property type="entry name" value="GALACTOSIDE 2-L-FUCOSYLTRANSFERASE"/>
    <property type="match status" value="1"/>
</dbReference>
<comment type="pathway">
    <text evidence="2 7">Protein modification; protein glycosylation.</text>
</comment>
<evidence type="ECO:0000256" key="1">
    <source>
        <dbReference type="ARBA" id="ARBA00004447"/>
    </source>
</evidence>
<dbReference type="GO" id="GO:0032580">
    <property type="term" value="C:Golgi cisterna membrane"/>
    <property type="evidence" value="ECO:0007669"/>
    <property type="project" value="UniProtKB-SubCell"/>
</dbReference>
<dbReference type="GO" id="GO:0008107">
    <property type="term" value="F:galactoside 2-alpha-L-fucosyltransferase activity"/>
    <property type="evidence" value="ECO:0007669"/>
    <property type="project" value="InterPro"/>
</dbReference>
<reference evidence="8" key="1">
    <citation type="journal article" date="2022" name="bioRxiv">
        <title>Sequencing and chromosome-scale assembly of the giantPleurodeles waltlgenome.</title>
        <authorList>
            <person name="Brown T."/>
            <person name="Elewa A."/>
            <person name="Iarovenko S."/>
            <person name="Subramanian E."/>
            <person name="Araus A.J."/>
            <person name="Petzold A."/>
            <person name="Susuki M."/>
            <person name="Suzuki K.-i.T."/>
            <person name="Hayashi T."/>
            <person name="Toyoda A."/>
            <person name="Oliveira C."/>
            <person name="Osipova E."/>
            <person name="Leigh N.D."/>
            <person name="Simon A."/>
            <person name="Yun M.H."/>
        </authorList>
    </citation>
    <scope>NUCLEOTIDE SEQUENCE</scope>
    <source>
        <strain evidence="8">20211129_DDA</strain>
        <tissue evidence="8">Liver</tissue>
    </source>
</reference>
<dbReference type="AlphaFoldDB" id="A0AAV7PWX7"/>
<keyword evidence="4 7" id="KW-0808">Transferase</keyword>
<accession>A0AAV7PWX7</accession>
<evidence type="ECO:0000256" key="2">
    <source>
        <dbReference type="ARBA" id="ARBA00004922"/>
    </source>
</evidence>
<sequence length="353" mass="40997">MRRKCHCNPQRLVLKHRRQKLCLLFLVLYLSLCLVISAYFLPIINFCSFFGTCPCTISWSENSNSTNFDNHSNVWTVEPTGRLGNQMGQYAALYALAKINGHQAYILPEMYQLLSHIFKITLPVLPMSNANAICWKEYELHDWMSNEYRTIKGKYVKLTGYPCSWTFYHHIRDEIRREFTFHDFIKEEVNQYLEQLRVGRNNVTYIGIHVRRGDYVHVMPKIWKGVIADKDYLQKAIAYFRKKYAEPVFIVASNGMKWCRKNIDDTKGDVYFLGDGIESTPGKDFALLAHCNHTIMTIGTFGYWAGYLAGGEVVYLTNFTLPESPFLKVFHYEAAFLPHWVGIPADLSVLYSN</sequence>
<gene>
    <name evidence="8" type="ORF">NDU88_009771</name>
</gene>
<keyword evidence="7" id="KW-0333">Golgi apparatus</keyword>
<evidence type="ECO:0000256" key="6">
    <source>
        <dbReference type="ARBA" id="ARBA00043729"/>
    </source>
</evidence>
<dbReference type="EC" id="2.4.1.-" evidence="7"/>
<dbReference type="Proteomes" id="UP001066276">
    <property type="component" value="Chromosome 7"/>
</dbReference>
<proteinExistence type="inferred from homology"/>
<evidence type="ECO:0000313" key="9">
    <source>
        <dbReference type="Proteomes" id="UP001066276"/>
    </source>
</evidence>
<organism evidence="8 9">
    <name type="scientific">Pleurodeles waltl</name>
    <name type="common">Iberian ribbed newt</name>
    <dbReference type="NCBI Taxonomy" id="8319"/>
    <lineage>
        <taxon>Eukaryota</taxon>
        <taxon>Metazoa</taxon>
        <taxon>Chordata</taxon>
        <taxon>Craniata</taxon>
        <taxon>Vertebrata</taxon>
        <taxon>Euteleostomi</taxon>
        <taxon>Amphibia</taxon>
        <taxon>Batrachia</taxon>
        <taxon>Caudata</taxon>
        <taxon>Salamandroidea</taxon>
        <taxon>Salamandridae</taxon>
        <taxon>Pleurodelinae</taxon>
        <taxon>Pleurodeles</taxon>
    </lineage>
</organism>
<keyword evidence="3 7" id="KW-0328">Glycosyltransferase</keyword>
<evidence type="ECO:0000256" key="4">
    <source>
        <dbReference type="ARBA" id="ARBA00022679"/>
    </source>
</evidence>
<evidence type="ECO:0000256" key="5">
    <source>
        <dbReference type="ARBA" id="ARBA00022968"/>
    </source>
</evidence>
<comment type="catalytic activity">
    <reaction evidence="6">
        <text>a ganglioside GM1 + GDP-beta-L-fucose = a ganglioside Fuc-GM1 + GDP + H(+)</text>
        <dbReference type="Rhea" id="RHEA:48292"/>
        <dbReference type="ChEBI" id="CHEBI:15378"/>
        <dbReference type="ChEBI" id="CHEBI:57273"/>
        <dbReference type="ChEBI" id="CHEBI:58189"/>
        <dbReference type="ChEBI" id="CHEBI:82639"/>
        <dbReference type="ChEBI" id="CHEBI:90189"/>
    </reaction>
    <physiologicalReaction direction="left-to-right" evidence="6">
        <dbReference type="Rhea" id="RHEA:48293"/>
    </physiologicalReaction>
</comment>
<keyword evidence="7" id="KW-0812">Transmembrane</keyword>
<keyword evidence="7" id="KW-0472">Membrane</keyword>
<evidence type="ECO:0000256" key="7">
    <source>
        <dbReference type="RuleBase" id="RU363129"/>
    </source>
</evidence>
<keyword evidence="7" id="KW-1133">Transmembrane helix</keyword>
<evidence type="ECO:0000256" key="3">
    <source>
        <dbReference type="ARBA" id="ARBA00022676"/>
    </source>
</evidence>
<comment type="subcellular location">
    <subcellularLocation>
        <location evidence="1 7">Golgi apparatus</location>
        <location evidence="1 7">Golgi stack membrane</location>
        <topology evidence="1 7">Single-pass type II membrane protein</topology>
    </subcellularLocation>
</comment>
<dbReference type="EMBL" id="JANPWB010000011">
    <property type="protein sequence ID" value="KAJ1131434.1"/>
    <property type="molecule type" value="Genomic_DNA"/>
</dbReference>
<dbReference type="GO" id="GO:0005975">
    <property type="term" value="P:carbohydrate metabolic process"/>
    <property type="evidence" value="ECO:0007669"/>
    <property type="project" value="InterPro"/>
</dbReference>
<dbReference type="InterPro" id="IPR002516">
    <property type="entry name" value="Glyco_trans_11"/>
</dbReference>
<keyword evidence="7" id="KW-0325">Glycoprotein</keyword>
<evidence type="ECO:0000313" key="8">
    <source>
        <dbReference type="EMBL" id="KAJ1131434.1"/>
    </source>
</evidence>
<dbReference type="PANTHER" id="PTHR11927:SF12">
    <property type="entry name" value="L-FUCOSYLTRANSFERASE"/>
    <property type="match status" value="1"/>
</dbReference>
<feature type="transmembrane region" description="Helical" evidence="7">
    <location>
        <begin position="21"/>
        <end position="41"/>
    </location>
</feature>